<dbReference type="GeneID" id="17295554"/>
<evidence type="ECO:0000313" key="3">
    <source>
        <dbReference type="EnsemblProtists" id="EKX38797"/>
    </source>
</evidence>
<reference evidence="3" key="3">
    <citation type="submission" date="2016-03" db="UniProtKB">
        <authorList>
            <consortium name="EnsemblProtists"/>
        </authorList>
    </citation>
    <scope>IDENTIFICATION</scope>
</reference>
<proteinExistence type="predicted"/>
<dbReference type="PaxDb" id="55529-EKX38797"/>
<feature type="compositionally biased region" description="Acidic residues" evidence="1">
    <location>
        <begin position="417"/>
        <end position="429"/>
    </location>
</feature>
<name>L1IRV5_GUITC</name>
<dbReference type="HOGENOM" id="CLU_541277_0_0_1"/>
<protein>
    <submittedName>
        <fullName evidence="2 3">Uncharacterized protein</fullName>
    </submittedName>
</protein>
<sequence length="504" mass="56366">MLRWSGHVGFEDKENAYIARCFFKATTKQSTDCEDILPQECGEDADHSVFHVFARIFPEIVGEDGAGGDEMINPDALLLTYSLLAVKNKRMRLHFNKIGYQIYGKEQSRRVPSLRAKPGNPGYGFKRARWRDTMDDEEDKVHCAKIMRKLGCDEERILKAQVLVQESRYSWERARRPSRPAGPGRPRRQDAGQQGDEEQRDRGYDALVSSLSPSSLGNPLALPTVSTLLTAGVKRPVPLLHSDGFGVEEASKRQCSAVLHHDGGGEVTPQLRSMRSDSVSLLHTPLGDQHAHGLQYSLDASPANPANTWSSDLYSSVLQTFQAQSRSLLHPPLSSLWSQDKQQTSRLQLVLPPLRLPGLSNVEVSQSSLGCEMNGGNENTATSNHGGGGERRGEKEEARKEEGEKNVDDVDKGEVEDVHEEPDDLDEDPFVCDITGALIDMRLDGRYHFDDGRSPDDPTAVCMSTTAYKTFEKLKKEHPETWEEEYSDKKKWVFIKPFTKKTTV</sequence>
<dbReference type="AlphaFoldDB" id="L1IRV5"/>
<feature type="region of interest" description="Disordered" evidence="1">
    <location>
        <begin position="368"/>
        <end position="429"/>
    </location>
</feature>
<reference evidence="4" key="2">
    <citation type="submission" date="2012-11" db="EMBL/GenBank/DDBJ databases">
        <authorList>
            <person name="Kuo A."/>
            <person name="Curtis B.A."/>
            <person name="Tanifuji G."/>
            <person name="Burki F."/>
            <person name="Gruber A."/>
            <person name="Irimia M."/>
            <person name="Maruyama S."/>
            <person name="Arias M.C."/>
            <person name="Ball S.G."/>
            <person name="Gile G.H."/>
            <person name="Hirakawa Y."/>
            <person name="Hopkins J.F."/>
            <person name="Rensing S.A."/>
            <person name="Schmutz J."/>
            <person name="Symeonidi A."/>
            <person name="Elias M."/>
            <person name="Eveleigh R.J."/>
            <person name="Herman E.K."/>
            <person name="Klute M.J."/>
            <person name="Nakayama T."/>
            <person name="Obornik M."/>
            <person name="Reyes-Prieto A."/>
            <person name="Armbrust E.V."/>
            <person name="Aves S.J."/>
            <person name="Beiko R.G."/>
            <person name="Coutinho P."/>
            <person name="Dacks J.B."/>
            <person name="Durnford D.G."/>
            <person name="Fast N.M."/>
            <person name="Green B.R."/>
            <person name="Grisdale C."/>
            <person name="Hempe F."/>
            <person name="Henrissat B."/>
            <person name="Hoppner M.P."/>
            <person name="Ishida K.-I."/>
            <person name="Kim E."/>
            <person name="Koreny L."/>
            <person name="Kroth P.G."/>
            <person name="Liu Y."/>
            <person name="Malik S.-B."/>
            <person name="Maier U.G."/>
            <person name="McRose D."/>
            <person name="Mock T."/>
            <person name="Neilson J.A."/>
            <person name="Onodera N.T."/>
            <person name="Poole A.M."/>
            <person name="Pritham E.J."/>
            <person name="Richards T.A."/>
            <person name="Rocap G."/>
            <person name="Roy S.W."/>
            <person name="Sarai C."/>
            <person name="Schaack S."/>
            <person name="Shirato S."/>
            <person name="Slamovits C.H."/>
            <person name="Spencer D.F."/>
            <person name="Suzuki S."/>
            <person name="Worden A.Z."/>
            <person name="Zauner S."/>
            <person name="Barry K."/>
            <person name="Bell C."/>
            <person name="Bharti A.K."/>
            <person name="Crow J.A."/>
            <person name="Grimwood J."/>
            <person name="Kramer R."/>
            <person name="Lindquist E."/>
            <person name="Lucas S."/>
            <person name="Salamov A."/>
            <person name="McFadden G.I."/>
            <person name="Lane C.E."/>
            <person name="Keeling P.J."/>
            <person name="Gray M.W."/>
            <person name="Grigoriev I.V."/>
            <person name="Archibald J.M."/>
        </authorList>
    </citation>
    <scope>NUCLEOTIDE SEQUENCE</scope>
    <source>
        <strain evidence="4">CCMP2712</strain>
    </source>
</reference>
<keyword evidence="4" id="KW-1185">Reference proteome</keyword>
<feature type="region of interest" description="Disordered" evidence="1">
    <location>
        <begin position="169"/>
        <end position="201"/>
    </location>
</feature>
<dbReference type="KEGG" id="gtt:GUITHDRAFT_143984"/>
<organism evidence="2">
    <name type="scientific">Guillardia theta (strain CCMP2712)</name>
    <name type="common">Cryptophyte</name>
    <dbReference type="NCBI Taxonomy" id="905079"/>
    <lineage>
        <taxon>Eukaryota</taxon>
        <taxon>Cryptophyceae</taxon>
        <taxon>Pyrenomonadales</taxon>
        <taxon>Geminigeraceae</taxon>
        <taxon>Guillardia</taxon>
    </lineage>
</organism>
<dbReference type="EnsemblProtists" id="EKX38797">
    <property type="protein sequence ID" value="EKX38797"/>
    <property type="gene ID" value="GUITHDRAFT_143984"/>
</dbReference>
<evidence type="ECO:0000313" key="2">
    <source>
        <dbReference type="EMBL" id="EKX38797.1"/>
    </source>
</evidence>
<accession>L1IRV5</accession>
<dbReference type="RefSeq" id="XP_005825777.1">
    <property type="nucleotide sequence ID" value="XM_005825720.1"/>
</dbReference>
<evidence type="ECO:0000256" key="1">
    <source>
        <dbReference type="SAM" id="MobiDB-lite"/>
    </source>
</evidence>
<gene>
    <name evidence="2" type="ORF">GUITHDRAFT_143984</name>
</gene>
<reference evidence="2 4" key="1">
    <citation type="journal article" date="2012" name="Nature">
        <title>Algal genomes reveal evolutionary mosaicism and the fate of nucleomorphs.</title>
        <authorList>
            <consortium name="DOE Joint Genome Institute"/>
            <person name="Curtis B.A."/>
            <person name="Tanifuji G."/>
            <person name="Burki F."/>
            <person name="Gruber A."/>
            <person name="Irimia M."/>
            <person name="Maruyama S."/>
            <person name="Arias M.C."/>
            <person name="Ball S.G."/>
            <person name="Gile G.H."/>
            <person name="Hirakawa Y."/>
            <person name="Hopkins J.F."/>
            <person name="Kuo A."/>
            <person name="Rensing S.A."/>
            <person name="Schmutz J."/>
            <person name="Symeonidi A."/>
            <person name="Elias M."/>
            <person name="Eveleigh R.J."/>
            <person name="Herman E.K."/>
            <person name="Klute M.J."/>
            <person name="Nakayama T."/>
            <person name="Obornik M."/>
            <person name="Reyes-Prieto A."/>
            <person name="Armbrust E.V."/>
            <person name="Aves S.J."/>
            <person name="Beiko R.G."/>
            <person name="Coutinho P."/>
            <person name="Dacks J.B."/>
            <person name="Durnford D.G."/>
            <person name="Fast N.M."/>
            <person name="Green B.R."/>
            <person name="Grisdale C.J."/>
            <person name="Hempel F."/>
            <person name="Henrissat B."/>
            <person name="Hoppner M.P."/>
            <person name="Ishida K."/>
            <person name="Kim E."/>
            <person name="Koreny L."/>
            <person name="Kroth P.G."/>
            <person name="Liu Y."/>
            <person name="Malik S.B."/>
            <person name="Maier U.G."/>
            <person name="McRose D."/>
            <person name="Mock T."/>
            <person name="Neilson J.A."/>
            <person name="Onodera N.T."/>
            <person name="Poole A.M."/>
            <person name="Pritham E.J."/>
            <person name="Richards T.A."/>
            <person name="Rocap G."/>
            <person name="Roy S.W."/>
            <person name="Sarai C."/>
            <person name="Schaack S."/>
            <person name="Shirato S."/>
            <person name="Slamovits C.H."/>
            <person name="Spencer D.F."/>
            <person name="Suzuki S."/>
            <person name="Worden A.Z."/>
            <person name="Zauner S."/>
            <person name="Barry K."/>
            <person name="Bell C."/>
            <person name="Bharti A.K."/>
            <person name="Crow J.A."/>
            <person name="Grimwood J."/>
            <person name="Kramer R."/>
            <person name="Lindquist E."/>
            <person name="Lucas S."/>
            <person name="Salamov A."/>
            <person name="McFadden G.I."/>
            <person name="Lane C.E."/>
            <person name="Keeling P.J."/>
            <person name="Gray M.W."/>
            <person name="Grigoriev I.V."/>
            <person name="Archibald J.M."/>
        </authorList>
    </citation>
    <scope>NUCLEOTIDE SEQUENCE</scope>
    <source>
        <strain evidence="2 4">CCMP2712</strain>
    </source>
</reference>
<feature type="compositionally biased region" description="Basic and acidic residues" evidence="1">
    <location>
        <begin position="388"/>
        <end position="416"/>
    </location>
</feature>
<evidence type="ECO:0000313" key="4">
    <source>
        <dbReference type="Proteomes" id="UP000011087"/>
    </source>
</evidence>
<dbReference type="EMBL" id="JH993045">
    <property type="protein sequence ID" value="EKX38797.1"/>
    <property type="molecule type" value="Genomic_DNA"/>
</dbReference>
<dbReference type="Proteomes" id="UP000011087">
    <property type="component" value="Unassembled WGS sequence"/>
</dbReference>